<dbReference type="SMART" id="SM00086">
    <property type="entry name" value="PAC"/>
    <property type="match status" value="2"/>
</dbReference>
<organism evidence="6 7">
    <name type="scientific">Thauera sedimentorum</name>
    <dbReference type="NCBI Taxonomy" id="2767595"/>
    <lineage>
        <taxon>Bacteria</taxon>
        <taxon>Pseudomonadati</taxon>
        <taxon>Pseudomonadota</taxon>
        <taxon>Betaproteobacteria</taxon>
        <taxon>Rhodocyclales</taxon>
        <taxon>Zoogloeaceae</taxon>
        <taxon>Thauera</taxon>
    </lineage>
</organism>
<sequence>MTFLHVDLTHFAPYQPSRGEIAAFAVAPVIDGDRLIGALALQINLATIAPVVADRTGLGSTGETVLALRDGEAVRFSMPLAKQAGEPFSVTVSSTDVAVPMHHALAGEQGFGIARDYAGTEVAASWQYLPALDWGMVVKIDAAEALEPFQRRQRNTVLAFAAFVLLSALAALGLGRRFLRSESIIAAQEARYRAMFGSMTDGVALYRPVGDGEEFVVLDLNPAGERISGMSRDEVLGRSSREAFPGLEAAGIFAAFRRVHRGGGSETVNLTAYRDERVDLWVENDVIRLPGGEILSVFKDITARKQAEDALGRSLADLREAQRIARLGNWTLDLRSGRLEWSDEVFRIFELDPTRFPASYEAFLAAIHPEDRASVDRAYRESLETRQPYEISHRLRFPDGRIKHVHEHGESLFAEDGTPLVSRGTVQDITELRRAEEALQLYANIFEHSGEAIMVTDHDNRIIAVNPAFTRQTGYSLEEIGGANPNMLSSGRTPRETYQSMWSALNDGGYWQGELWDRNRNGSVYPKWAAISAIRDAGGAITHYIASFTDISERKAAEARIEHLAHHDSLTGLFNRYNLEIRLSQALSSARREGNELAVMFIDLDRFKVINDTLGHHIGDLLLVEVAQRLQHCVRESDIVARLGGDEFVVVLTGLDNPEDASSAGAKILHALSQPYDIEGDRLHTSPSIGISVYPGDGRDASTLMKNADTAMYHAKEQGRNNMQYFTAALNAAAGERMSLERELRLATEQEQFELHYQPQVATGAPPDARPCAVEALLRWHHPQRGQISPARFIPIAEETGLIETIGAWVLDEACRSFAQWKAAGIGPRRVAVNLSAHQLRSPALVERVEAVMRRHGLADGELELEITESVAMDDPAAAIEKLQALRRLGVTLAIDDFGTGYSSLAYLKRLPIQILKLDREFVRDIETDPNDAAISAATLTLAHSLGLEVVAEGVETAAQRDFLAAHGCDKLQGYLFGRPQPAEHWLEIWQGGNQPGAERPRHPA</sequence>
<dbReference type="SMART" id="SM00267">
    <property type="entry name" value="GGDEF"/>
    <property type="match status" value="1"/>
</dbReference>
<keyword evidence="1" id="KW-0812">Transmembrane</keyword>
<dbReference type="InterPro" id="IPR035919">
    <property type="entry name" value="EAL_sf"/>
</dbReference>
<dbReference type="Pfam" id="PF00989">
    <property type="entry name" value="PAS"/>
    <property type="match status" value="1"/>
</dbReference>
<dbReference type="Pfam" id="PF00990">
    <property type="entry name" value="GGDEF"/>
    <property type="match status" value="1"/>
</dbReference>
<dbReference type="PROSITE" id="PS50883">
    <property type="entry name" value="EAL"/>
    <property type="match status" value="1"/>
</dbReference>
<dbReference type="SMART" id="SM00091">
    <property type="entry name" value="PAS"/>
    <property type="match status" value="3"/>
</dbReference>
<feature type="domain" description="PAS" evidence="2">
    <location>
        <begin position="188"/>
        <end position="239"/>
    </location>
</feature>
<dbReference type="PROSITE" id="PS50113">
    <property type="entry name" value="PAC"/>
    <property type="match status" value="2"/>
</dbReference>
<dbReference type="Pfam" id="PF00563">
    <property type="entry name" value="EAL"/>
    <property type="match status" value="1"/>
</dbReference>
<dbReference type="InterPro" id="IPR029787">
    <property type="entry name" value="Nucleotide_cyclase"/>
</dbReference>
<protein>
    <submittedName>
        <fullName evidence="6">EAL domain-containing protein</fullName>
    </submittedName>
</protein>
<dbReference type="Gene3D" id="3.20.20.450">
    <property type="entry name" value="EAL domain"/>
    <property type="match status" value="1"/>
</dbReference>
<dbReference type="SMART" id="SM00052">
    <property type="entry name" value="EAL"/>
    <property type="match status" value="1"/>
</dbReference>
<feature type="transmembrane region" description="Helical" evidence="1">
    <location>
        <begin position="157"/>
        <end position="175"/>
    </location>
</feature>
<feature type="domain" description="GGDEF" evidence="5">
    <location>
        <begin position="595"/>
        <end position="728"/>
    </location>
</feature>
<keyword evidence="7" id="KW-1185">Reference proteome</keyword>
<dbReference type="SUPFAM" id="SSF141868">
    <property type="entry name" value="EAL domain-like"/>
    <property type="match status" value="1"/>
</dbReference>
<evidence type="ECO:0000313" key="6">
    <source>
        <dbReference type="EMBL" id="MBD8501778.1"/>
    </source>
</evidence>
<dbReference type="PANTHER" id="PTHR44757:SF2">
    <property type="entry name" value="BIOFILM ARCHITECTURE MAINTENANCE PROTEIN MBAA"/>
    <property type="match status" value="1"/>
</dbReference>
<dbReference type="NCBIfam" id="TIGR00254">
    <property type="entry name" value="GGDEF"/>
    <property type="match status" value="1"/>
</dbReference>
<reference evidence="7" key="1">
    <citation type="submission" date="2023-07" db="EMBL/GenBank/DDBJ databases">
        <title>Thauera sp. CAU 1555 isolated from sand of Yaerae Beach.</title>
        <authorList>
            <person name="Kim W."/>
        </authorList>
    </citation>
    <scope>NUCLEOTIDE SEQUENCE [LARGE SCALE GENOMIC DNA]</scope>
    <source>
        <strain evidence="7">CAU 1555</strain>
    </source>
</reference>
<evidence type="ECO:0000256" key="1">
    <source>
        <dbReference type="SAM" id="Phobius"/>
    </source>
</evidence>
<dbReference type="EMBL" id="JACYTO010000001">
    <property type="protein sequence ID" value="MBD8501778.1"/>
    <property type="molecule type" value="Genomic_DNA"/>
</dbReference>
<gene>
    <name evidence="6" type="ORF">IFO67_02680</name>
</gene>
<dbReference type="InterPro" id="IPR052155">
    <property type="entry name" value="Biofilm_reg_signaling"/>
</dbReference>
<name>A0ABR9B5X2_9RHOO</name>
<dbReference type="InterPro" id="IPR013767">
    <property type="entry name" value="PAS_fold"/>
</dbReference>
<comment type="caution">
    <text evidence="6">The sequence shown here is derived from an EMBL/GenBank/DDBJ whole genome shotgun (WGS) entry which is preliminary data.</text>
</comment>
<dbReference type="Pfam" id="PF13426">
    <property type="entry name" value="PAS_9"/>
    <property type="match status" value="1"/>
</dbReference>
<dbReference type="PANTHER" id="PTHR44757">
    <property type="entry name" value="DIGUANYLATE CYCLASE DGCP"/>
    <property type="match status" value="1"/>
</dbReference>
<evidence type="ECO:0000259" key="4">
    <source>
        <dbReference type="PROSITE" id="PS50883"/>
    </source>
</evidence>
<dbReference type="InterPro" id="IPR000014">
    <property type="entry name" value="PAS"/>
</dbReference>
<dbReference type="InterPro" id="IPR001610">
    <property type="entry name" value="PAC"/>
</dbReference>
<keyword evidence="1" id="KW-0472">Membrane</keyword>
<feature type="domain" description="PAC" evidence="3">
    <location>
        <begin position="389"/>
        <end position="441"/>
    </location>
</feature>
<dbReference type="SUPFAM" id="SSF55785">
    <property type="entry name" value="PYP-like sensor domain (PAS domain)"/>
    <property type="match status" value="3"/>
</dbReference>
<dbReference type="NCBIfam" id="TIGR00229">
    <property type="entry name" value="sensory_box"/>
    <property type="match status" value="3"/>
</dbReference>
<dbReference type="PROSITE" id="PS50887">
    <property type="entry name" value="GGDEF"/>
    <property type="match status" value="1"/>
</dbReference>
<dbReference type="InterPro" id="IPR013655">
    <property type="entry name" value="PAS_fold_3"/>
</dbReference>
<dbReference type="InterPro" id="IPR043128">
    <property type="entry name" value="Rev_trsase/Diguanyl_cyclase"/>
</dbReference>
<feature type="domain" description="EAL" evidence="4">
    <location>
        <begin position="737"/>
        <end position="994"/>
    </location>
</feature>
<dbReference type="CDD" id="cd01949">
    <property type="entry name" value="GGDEF"/>
    <property type="match status" value="1"/>
</dbReference>
<dbReference type="InterPro" id="IPR035965">
    <property type="entry name" value="PAS-like_dom_sf"/>
</dbReference>
<dbReference type="Gene3D" id="2.10.70.100">
    <property type="match status" value="1"/>
</dbReference>
<evidence type="ECO:0000259" key="3">
    <source>
        <dbReference type="PROSITE" id="PS50113"/>
    </source>
</evidence>
<dbReference type="CDD" id="cd00130">
    <property type="entry name" value="PAS"/>
    <property type="match status" value="3"/>
</dbReference>
<feature type="domain" description="PAC" evidence="3">
    <location>
        <begin position="511"/>
        <end position="563"/>
    </location>
</feature>
<dbReference type="Gene3D" id="3.30.450.20">
    <property type="entry name" value="PAS domain"/>
    <property type="match status" value="3"/>
</dbReference>
<evidence type="ECO:0000313" key="7">
    <source>
        <dbReference type="Proteomes" id="UP000603602"/>
    </source>
</evidence>
<evidence type="ECO:0000259" key="5">
    <source>
        <dbReference type="PROSITE" id="PS50887"/>
    </source>
</evidence>
<dbReference type="InterPro" id="IPR000160">
    <property type="entry name" value="GGDEF_dom"/>
</dbReference>
<dbReference type="SUPFAM" id="SSF55073">
    <property type="entry name" value="Nucleotide cyclase"/>
    <property type="match status" value="1"/>
</dbReference>
<dbReference type="Gene3D" id="3.30.70.270">
    <property type="match status" value="1"/>
</dbReference>
<dbReference type="InterPro" id="IPR001633">
    <property type="entry name" value="EAL_dom"/>
</dbReference>
<proteinExistence type="predicted"/>
<accession>A0ABR9B5X2</accession>
<feature type="domain" description="PAS" evidence="2">
    <location>
        <begin position="438"/>
        <end position="482"/>
    </location>
</feature>
<dbReference type="InterPro" id="IPR000700">
    <property type="entry name" value="PAS-assoc_C"/>
</dbReference>
<keyword evidence="1" id="KW-1133">Transmembrane helix</keyword>
<dbReference type="CDD" id="cd01948">
    <property type="entry name" value="EAL"/>
    <property type="match status" value="1"/>
</dbReference>
<dbReference type="Proteomes" id="UP000603602">
    <property type="component" value="Unassembled WGS sequence"/>
</dbReference>
<dbReference type="PROSITE" id="PS50112">
    <property type="entry name" value="PAS"/>
    <property type="match status" value="2"/>
</dbReference>
<evidence type="ECO:0000259" key="2">
    <source>
        <dbReference type="PROSITE" id="PS50112"/>
    </source>
</evidence>
<dbReference type="Pfam" id="PF08447">
    <property type="entry name" value="PAS_3"/>
    <property type="match status" value="1"/>
</dbReference>